<dbReference type="PROSITE" id="PS00061">
    <property type="entry name" value="ADH_SHORT"/>
    <property type="match status" value="1"/>
</dbReference>
<comment type="similarity">
    <text evidence="1 3">Belongs to the short-chain dehydrogenases/reductases (SDR) family.</text>
</comment>
<dbReference type="AlphaFoldDB" id="A0A1I4DNF3"/>
<evidence type="ECO:0000313" key="5">
    <source>
        <dbReference type="Proteomes" id="UP000199025"/>
    </source>
</evidence>
<dbReference type="GO" id="GO:0016616">
    <property type="term" value="F:oxidoreductase activity, acting on the CH-OH group of donors, NAD or NADP as acceptor"/>
    <property type="evidence" value="ECO:0007669"/>
    <property type="project" value="TreeGrafter"/>
</dbReference>
<dbReference type="Proteomes" id="UP000199025">
    <property type="component" value="Unassembled WGS sequence"/>
</dbReference>
<dbReference type="InterPro" id="IPR020904">
    <property type="entry name" value="Sc_DH/Rdtase_CS"/>
</dbReference>
<reference evidence="4 5" key="1">
    <citation type="submission" date="2016-10" db="EMBL/GenBank/DDBJ databases">
        <authorList>
            <person name="de Groot N.N."/>
        </authorList>
    </citation>
    <scope>NUCLEOTIDE SEQUENCE [LARGE SCALE GENOMIC DNA]</scope>
    <source>
        <strain evidence="4 5">DSM 44468</strain>
    </source>
</reference>
<dbReference type="Pfam" id="PF13561">
    <property type="entry name" value="adh_short_C2"/>
    <property type="match status" value="1"/>
</dbReference>
<dbReference type="PANTHER" id="PTHR42760">
    <property type="entry name" value="SHORT-CHAIN DEHYDROGENASES/REDUCTASES FAMILY MEMBER"/>
    <property type="match status" value="1"/>
</dbReference>
<dbReference type="CDD" id="cd05233">
    <property type="entry name" value="SDR_c"/>
    <property type="match status" value="1"/>
</dbReference>
<protein>
    <submittedName>
        <fullName evidence="4">NAD(P)-dependent dehydrogenase, short-chain alcohol dehydrogenase family</fullName>
    </submittedName>
</protein>
<dbReference type="RefSeq" id="WP_091517230.1">
    <property type="nucleotide sequence ID" value="NZ_FORP01000052.1"/>
</dbReference>
<organism evidence="4 5">
    <name type="scientific">Amycolatopsis sacchari</name>
    <dbReference type="NCBI Taxonomy" id="115433"/>
    <lineage>
        <taxon>Bacteria</taxon>
        <taxon>Bacillati</taxon>
        <taxon>Actinomycetota</taxon>
        <taxon>Actinomycetes</taxon>
        <taxon>Pseudonocardiales</taxon>
        <taxon>Pseudonocardiaceae</taxon>
        <taxon>Amycolatopsis</taxon>
    </lineage>
</organism>
<evidence type="ECO:0000256" key="3">
    <source>
        <dbReference type="RuleBase" id="RU000363"/>
    </source>
</evidence>
<evidence type="ECO:0000256" key="2">
    <source>
        <dbReference type="ARBA" id="ARBA00023002"/>
    </source>
</evidence>
<dbReference type="FunFam" id="3.40.50.720:FF:000084">
    <property type="entry name" value="Short-chain dehydrogenase reductase"/>
    <property type="match status" value="1"/>
</dbReference>
<proteinExistence type="inferred from homology"/>
<accession>A0A1I4DNF3</accession>
<dbReference type="InterPro" id="IPR002347">
    <property type="entry name" value="SDR_fam"/>
</dbReference>
<dbReference type="OrthoDB" id="3620221at2"/>
<dbReference type="EMBL" id="FORP01000052">
    <property type="protein sequence ID" value="SFK95168.1"/>
    <property type="molecule type" value="Genomic_DNA"/>
</dbReference>
<dbReference type="SUPFAM" id="SSF51735">
    <property type="entry name" value="NAD(P)-binding Rossmann-fold domains"/>
    <property type="match status" value="1"/>
</dbReference>
<sequence>MSESAMAVITGAGTGIGQATSLRLAREGYACLLVGRREAPLKETEERIRELGGTALAIPADVTTEEGRDGILRAIDDASSPLGALVNNAGDTYLAPLFAQNLAKWRQNFALNVEAAAFLSFAAMERMAARGAGAIVNIASVYGIVALNNRYYGDRIPEQTPDGPVRGVAYAASKGAVRALSRELGVAGAKLGVRVNTVSPGMIHVGKEAYADRARVRPFEEATPMGRFGRPEEVANAVKFLLSDEASFVTGAEIVVDGGWTLW</sequence>
<dbReference type="Pfam" id="PF00106">
    <property type="entry name" value="adh_short"/>
    <property type="match status" value="1"/>
</dbReference>
<gene>
    <name evidence="4" type="ORF">SAMN05421835_15210</name>
</gene>
<dbReference type="Gene3D" id="3.40.50.720">
    <property type="entry name" value="NAD(P)-binding Rossmann-like Domain"/>
    <property type="match status" value="1"/>
</dbReference>
<evidence type="ECO:0000313" key="4">
    <source>
        <dbReference type="EMBL" id="SFK95168.1"/>
    </source>
</evidence>
<dbReference type="InterPro" id="IPR036291">
    <property type="entry name" value="NAD(P)-bd_dom_sf"/>
</dbReference>
<dbReference type="PRINTS" id="PR00081">
    <property type="entry name" value="GDHRDH"/>
</dbReference>
<dbReference type="STRING" id="115433.SAMN05421835_15210"/>
<dbReference type="PRINTS" id="PR00080">
    <property type="entry name" value="SDRFAMILY"/>
</dbReference>
<evidence type="ECO:0000256" key="1">
    <source>
        <dbReference type="ARBA" id="ARBA00006484"/>
    </source>
</evidence>
<keyword evidence="2" id="KW-0560">Oxidoreductase</keyword>
<name>A0A1I4DNF3_9PSEU</name>
<keyword evidence="5" id="KW-1185">Reference proteome</keyword>